<accession>A0ACD4WE03</accession>
<keyword evidence="2" id="KW-1185">Reference proteome</keyword>
<evidence type="ECO:0000313" key="1">
    <source>
        <dbReference type="EMBL" id="WOY95940.1"/>
    </source>
</evidence>
<name>A0ACD4WE03_STRVN</name>
<dbReference type="Proteomes" id="UP001303608">
    <property type="component" value="Chromosome"/>
</dbReference>
<organism evidence="1 2">
    <name type="scientific">Streptomyces violaceoruber</name>
    <dbReference type="NCBI Taxonomy" id="1935"/>
    <lineage>
        <taxon>Bacteria</taxon>
        <taxon>Bacillati</taxon>
        <taxon>Actinomycetota</taxon>
        <taxon>Actinomycetes</taxon>
        <taxon>Kitasatosporales</taxon>
        <taxon>Streptomycetaceae</taxon>
        <taxon>Streptomyces</taxon>
        <taxon>Streptomyces violaceoruber group</taxon>
    </lineage>
</organism>
<proteinExistence type="predicted"/>
<dbReference type="EMBL" id="CP137734">
    <property type="protein sequence ID" value="WOY95940.1"/>
    <property type="molecule type" value="Genomic_DNA"/>
</dbReference>
<protein>
    <submittedName>
        <fullName evidence="1">PH domain-containing protein</fullName>
    </submittedName>
</protein>
<evidence type="ECO:0000313" key="2">
    <source>
        <dbReference type="Proteomes" id="UP001303608"/>
    </source>
</evidence>
<sequence length="130" mass="14441">MTLTLIGMAVAAGLTAPGTERWWWIGGVVAFSCLVLLSMVNQATGTTLLTPKGMEFRTLLSHRAVPWDEVVSVEKRYRTGRNGTWSYVRVLRAHGRALTLPGALTARWNDPKFEAKLATIRQYTAHVNDN</sequence>
<gene>
    <name evidence="1" type="ORF">R2E43_00150</name>
</gene>
<reference evidence="1" key="1">
    <citation type="submission" date="2023-10" db="EMBL/GenBank/DDBJ databases">
        <title>The genome sequence of Streptomyces violaceoruber CGMCC 4.1801.</title>
        <authorList>
            <person name="Mo P."/>
        </authorList>
    </citation>
    <scope>NUCLEOTIDE SEQUENCE</scope>
    <source>
        <strain evidence="1">CGMCC 4.1801</strain>
    </source>
</reference>